<keyword evidence="2" id="KW-1185">Reference proteome</keyword>
<comment type="caution">
    <text evidence="1">The sequence shown here is derived from an EMBL/GenBank/DDBJ whole genome shotgun (WGS) entry which is preliminary data.</text>
</comment>
<dbReference type="GO" id="GO:0016787">
    <property type="term" value="F:hydrolase activity"/>
    <property type="evidence" value="ECO:0007669"/>
    <property type="project" value="UniProtKB-KW"/>
</dbReference>
<dbReference type="InterPro" id="IPR016516">
    <property type="entry name" value="UCP07580"/>
</dbReference>
<dbReference type="PANTHER" id="PTHR39456">
    <property type="entry name" value="METAL-DEPENDENT HYDROLASE"/>
    <property type="match status" value="1"/>
</dbReference>
<dbReference type="EMBL" id="SFCC01000016">
    <property type="protein sequence ID" value="RZQ60572.1"/>
    <property type="molecule type" value="Genomic_DNA"/>
</dbReference>
<dbReference type="PANTHER" id="PTHR39456:SF1">
    <property type="entry name" value="METAL-DEPENDENT HYDROLASE"/>
    <property type="match status" value="1"/>
</dbReference>
<organism evidence="1 2">
    <name type="scientific">Amycolatopsis suaedae</name>
    <dbReference type="NCBI Taxonomy" id="2510978"/>
    <lineage>
        <taxon>Bacteria</taxon>
        <taxon>Bacillati</taxon>
        <taxon>Actinomycetota</taxon>
        <taxon>Actinomycetes</taxon>
        <taxon>Pseudonocardiales</taxon>
        <taxon>Pseudonocardiaceae</taxon>
        <taxon>Amycolatopsis</taxon>
    </lineage>
</organism>
<proteinExistence type="predicted"/>
<evidence type="ECO:0000313" key="2">
    <source>
        <dbReference type="Proteomes" id="UP000292003"/>
    </source>
</evidence>
<dbReference type="AlphaFoldDB" id="A0A4Q7J1W5"/>
<protein>
    <submittedName>
        <fullName evidence="1">Metal-dependent hydrolase</fullName>
    </submittedName>
</protein>
<dbReference type="OrthoDB" id="4760165at2"/>
<sequence length="293" mass="33744">MPSDELRGPDEVALHARDVRFDWSELPMHWVPGEPFATHLINVLHLLLPEGEEWFVRVFGQAVPLIKDDKLREDVLGFIGQEAMHAKSHQGVLDHFDAHGLDTRPYVRQLEHLFGRVLGDRDEPDERRREEWLVERVALVAGVEHITAFLGQWILDAKALDAAGADPTMLDLLRWHGSEEVEHRSVAFDLYQHLDGRYLRRIRLFAVAAPFFLWLWIRGVKYLMASDPSLRGAKPRWRDLRRSARRGLVPGFWQVLRLLAPYFRRGYHPSHHGSTEQAVAYLASSPAARAAEQ</sequence>
<dbReference type="Pfam" id="PF10118">
    <property type="entry name" value="Metal_hydrol"/>
    <property type="match status" value="1"/>
</dbReference>
<dbReference type="Proteomes" id="UP000292003">
    <property type="component" value="Unassembled WGS sequence"/>
</dbReference>
<name>A0A4Q7J1W5_9PSEU</name>
<keyword evidence="1" id="KW-0378">Hydrolase</keyword>
<dbReference type="RefSeq" id="WP_130478577.1">
    <property type="nucleotide sequence ID" value="NZ_SFCC01000016.1"/>
</dbReference>
<accession>A0A4Q7J1W5</accession>
<reference evidence="1 2" key="1">
    <citation type="submission" date="2019-02" db="EMBL/GenBank/DDBJ databases">
        <title>Draft genome sequence of Amycolatopsis sp. 8-3EHSu isolated from roots of Suaeda maritima.</title>
        <authorList>
            <person name="Duangmal K."/>
            <person name="Chantavorakit T."/>
        </authorList>
    </citation>
    <scope>NUCLEOTIDE SEQUENCE [LARGE SCALE GENOMIC DNA]</scope>
    <source>
        <strain evidence="1 2">8-3EHSu</strain>
    </source>
</reference>
<gene>
    <name evidence="1" type="ORF">EWH70_28265</name>
</gene>
<evidence type="ECO:0000313" key="1">
    <source>
        <dbReference type="EMBL" id="RZQ60572.1"/>
    </source>
</evidence>
<dbReference type="PIRSF" id="PIRSF007580">
    <property type="entry name" value="UCP07580"/>
    <property type="match status" value="1"/>
</dbReference>